<feature type="domain" description="Sugar phosphate transporter" evidence="9">
    <location>
        <begin position="15"/>
        <end position="310"/>
    </location>
</feature>
<comment type="subcellular location">
    <subcellularLocation>
        <location evidence="2">Endoplasmic reticulum membrane</location>
        <topology evidence="2">Multi-pass membrane protein</topology>
    </subcellularLocation>
</comment>
<keyword evidence="7 8" id="KW-0472">Membrane</keyword>
<evidence type="ECO:0000313" key="10">
    <source>
        <dbReference type="EMBL" id="CAJ2507747.1"/>
    </source>
</evidence>
<comment type="function">
    <text evidence="1">Involved in the import of GDP-mannose from the cytoplasm into the Golgi lumen.</text>
</comment>
<feature type="transmembrane region" description="Helical" evidence="8">
    <location>
        <begin position="148"/>
        <end position="167"/>
    </location>
</feature>
<gene>
    <name evidence="10" type="ORF">KHLLAP_LOCUS8215</name>
</gene>
<organism evidence="10 11">
    <name type="scientific">Anthostomella pinea</name>
    <dbReference type="NCBI Taxonomy" id="933095"/>
    <lineage>
        <taxon>Eukaryota</taxon>
        <taxon>Fungi</taxon>
        <taxon>Dikarya</taxon>
        <taxon>Ascomycota</taxon>
        <taxon>Pezizomycotina</taxon>
        <taxon>Sordariomycetes</taxon>
        <taxon>Xylariomycetidae</taxon>
        <taxon>Xylariales</taxon>
        <taxon>Xylariaceae</taxon>
        <taxon>Anthostomella</taxon>
    </lineage>
</organism>
<evidence type="ECO:0000259" key="9">
    <source>
        <dbReference type="Pfam" id="PF03151"/>
    </source>
</evidence>
<feature type="transmembrane region" description="Helical" evidence="8">
    <location>
        <begin position="173"/>
        <end position="195"/>
    </location>
</feature>
<accession>A0AAI8VNA9</accession>
<evidence type="ECO:0000256" key="3">
    <source>
        <dbReference type="ARBA" id="ARBA00010425"/>
    </source>
</evidence>
<evidence type="ECO:0000313" key="11">
    <source>
        <dbReference type="Proteomes" id="UP001295740"/>
    </source>
</evidence>
<feature type="transmembrane region" description="Helical" evidence="8">
    <location>
        <begin position="121"/>
        <end position="139"/>
    </location>
</feature>
<evidence type="ECO:0000256" key="7">
    <source>
        <dbReference type="ARBA" id="ARBA00023136"/>
    </source>
</evidence>
<dbReference type="InterPro" id="IPR050186">
    <property type="entry name" value="TPT_transporter"/>
</dbReference>
<feature type="transmembrane region" description="Helical" evidence="8">
    <location>
        <begin position="268"/>
        <end position="287"/>
    </location>
</feature>
<comment type="caution">
    <text evidence="10">The sequence shown here is derived from an EMBL/GenBank/DDBJ whole genome shotgun (WGS) entry which is preliminary data.</text>
</comment>
<proteinExistence type="inferred from homology"/>
<dbReference type="GO" id="GO:0005789">
    <property type="term" value="C:endoplasmic reticulum membrane"/>
    <property type="evidence" value="ECO:0007669"/>
    <property type="project" value="UniProtKB-SubCell"/>
</dbReference>
<keyword evidence="5 8" id="KW-0812">Transmembrane</keyword>
<feature type="transmembrane region" description="Helical" evidence="8">
    <location>
        <begin position="350"/>
        <end position="367"/>
    </location>
</feature>
<feature type="transmembrane region" description="Helical" evidence="8">
    <location>
        <begin position="207"/>
        <end position="229"/>
    </location>
</feature>
<feature type="transmembrane region" description="Helical" evidence="8">
    <location>
        <begin position="48"/>
        <end position="69"/>
    </location>
</feature>
<evidence type="ECO:0000256" key="5">
    <source>
        <dbReference type="ARBA" id="ARBA00022692"/>
    </source>
</evidence>
<evidence type="ECO:0000256" key="2">
    <source>
        <dbReference type="ARBA" id="ARBA00004477"/>
    </source>
</evidence>
<comment type="similarity">
    <text evidence="3">Belongs to the TPT transporter family. SLC35D subfamily.</text>
</comment>
<dbReference type="InterPro" id="IPR004853">
    <property type="entry name" value="Sugar_P_trans_dom"/>
</dbReference>
<feature type="transmembrane region" description="Helical" evidence="8">
    <location>
        <begin position="16"/>
        <end position="36"/>
    </location>
</feature>
<dbReference type="PANTHER" id="PTHR11132">
    <property type="entry name" value="SOLUTE CARRIER FAMILY 35"/>
    <property type="match status" value="1"/>
</dbReference>
<name>A0AAI8VNA9_9PEZI</name>
<dbReference type="Proteomes" id="UP001295740">
    <property type="component" value="Unassembled WGS sequence"/>
</dbReference>
<keyword evidence="6 8" id="KW-1133">Transmembrane helix</keyword>
<keyword evidence="11" id="KW-1185">Reference proteome</keyword>
<dbReference type="Pfam" id="PF03151">
    <property type="entry name" value="TPT"/>
    <property type="match status" value="1"/>
</dbReference>
<comment type="subunit">
    <text evidence="4">Homooligomer.</text>
</comment>
<protein>
    <submittedName>
        <fullName evidence="10">Uu.00g089330.m01.CDS01</fullName>
    </submittedName>
</protein>
<feature type="transmembrane region" description="Helical" evidence="8">
    <location>
        <begin position="293"/>
        <end position="310"/>
    </location>
</feature>
<sequence length="409" mass="45473">MPNPEPRAGLALHPGFYIAAWIFFSNITILFNKWLIDNAGFRYPVILTWWHMTFATLATQVLALTTSLLDGRHDIKMTRTLYCRAVVPIGLLYSGSMIFSTLVYLYLSVPFIQMLKQADHLFHQAAAPVVTLFIGWLWGVEHPTWSKVLYILLIVAGVVMASAGEVHFSWPGFVYQVGGIVFESLRVIMIQHLVSDAGLKMDPLVSLYYYAPVCAITNLVVSVACGWSSFEWTHAVEVGFWMLLLNAVVAFMLNVSSVLLIGKTSSLVLVLTGILKNILLVAAAVVIWGTSIASIQLVGYGLALGGLVLYQSSWQELQANYNASIQWARDRSTTRGTREIRFPPFARKPLIVVVSVVASSLLVLAWTRRTQSYGMSISVTGVVNESDRLSKGWLTWIHVRDGKWWIGTG</sequence>
<evidence type="ECO:0000256" key="1">
    <source>
        <dbReference type="ARBA" id="ARBA00003420"/>
    </source>
</evidence>
<feature type="transmembrane region" description="Helical" evidence="8">
    <location>
        <begin position="241"/>
        <end position="261"/>
    </location>
</feature>
<reference evidence="10" key="1">
    <citation type="submission" date="2023-10" db="EMBL/GenBank/DDBJ databases">
        <authorList>
            <person name="Hackl T."/>
        </authorList>
    </citation>
    <scope>NUCLEOTIDE SEQUENCE</scope>
</reference>
<evidence type="ECO:0000256" key="8">
    <source>
        <dbReference type="SAM" id="Phobius"/>
    </source>
</evidence>
<dbReference type="AlphaFoldDB" id="A0AAI8VNA9"/>
<feature type="transmembrane region" description="Helical" evidence="8">
    <location>
        <begin position="81"/>
        <end position="109"/>
    </location>
</feature>
<evidence type="ECO:0000256" key="4">
    <source>
        <dbReference type="ARBA" id="ARBA00011182"/>
    </source>
</evidence>
<evidence type="ECO:0000256" key="6">
    <source>
        <dbReference type="ARBA" id="ARBA00022989"/>
    </source>
</evidence>
<dbReference type="EMBL" id="CAUWAG010000010">
    <property type="protein sequence ID" value="CAJ2507747.1"/>
    <property type="molecule type" value="Genomic_DNA"/>
</dbReference>